<dbReference type="AlphaFoldDB" id="A0A8S9MD64"/>
<sequence>MAEYYGKLAFLWEDDDVGVSGEMKEVWCRMIALERKEEGVDGMAEASQLLGSVLRGYRFHHCLSVSD</sequence>
<evidence type="ECO:0000313" key="1">
    <source>
        <dbReference type="EMBL" id="KAF2616872.1"/>
    </source>
</evidence>
<dbReference type="EMBL" id="QGKW02000007">
    <property type="protein sequence ID" value="KAF2616872.1"/>
    <property type="molecule type" value="Genomic_DNA"/>
</dbReference>
<protein>
    <submittedName>
        <fullName evidence="1">Uncharacterized protein</fullName>
    </submittedName>
</protein>
<evidence type="ECO:0000313" key="2">
    <source>
        <dbReference type="Proteomes" id="UP000712281"/>
    </source>
</evidence>
<accession>A0A8S9MD64</accession>
<proteinExistence type="predicted"/>
<gene>
    <name evidence="1" type="ORF">F2Q68_00042119</name>
</gene>
<dbReference type="Proteomes" id="UP000712281">
    <property type="component" value="Unassembled WGS sequence"/>
</dbReference>
<organism evidence="1 2">
    <name type="scientific">Brassica cretica</name>
    <name type="common">Mustard</name>
    <dbReference type="NCBI Taxonomy" id="69181"/>
    <lineage>
        <taxon>Eukaryota</taxon>
        <taxon>Viridiplantae</taxon>
        <taxon>Streptophyta</taxon>
        <taxon>Embryophyta</taxon>
        <taxon>Tracheophyta</taxon>
        <taxon>Spermatophyta</taxon>
        <taxon>Magnoliopsida</taxon>
        <taxon>eudicotyledons</taxon>
        <taxon>Gunneridae</taxon>
        <taxon>Pentapetalae</taxon>
        <taxon>rosids</taxon>
        <taxon>malvids</taxon>
        <taxon>Brassicales</taxon>
        <taxon>Brassicaceae</taxon>
        <taxon>Brassiceae</taxon>
        <taxon>Brassica</taxon>
    </lineage>
</organism>
<reference evidence="1" key="1">
    <citation type="submission" date="2019-12" db="EMBL/GenBank/DDBJ databases">
        <title>Genome sequencing and annotation of Brassica cretica.</title>
        <authorList>
            <person name="Studholme D.J."/>
            <person name="Sarris P.F."/>
        </authorList>
    </citation>
    <scope>NUCLEOTIDE SEQUENCE</scope>
    <source>
        <strain evidence="1">PFS-001/15</strain>
        <tissue evidence="1">Leaf</tissue>
    </source>
</reference>
<name>A0A8S9MD64_BRACR</name>
<comment type="caution">
    <text evidence="1">The sequence shown here is derived from an EMBL/GenBank/DDBJ whole genome shotgun (WGS) entry which is preliminary data.</text>
</comment>